<evidence type="ECO:0000313" key="5">
    <source>
        <dbReference type="Proteomes" id="UP001431572"/>
    </source>
</evidence>
<feature type="transmembrane region" description="Helical" evidence="1">
    <location>
        <begin position="75"/>
        <end position="95"/>
    </location>
</feature>
<dbReference type="RefSeq" id="WP_341469654.1">
    <property type="nucleotide sequence ID" value="NZ_CP128399.1"/>
</dbReference>
<feature type="transmembrane region" description="Helical" evidence="1">
    <location>
        <begin position="143"/>
        <end position="160"/>
    </location>
</feature>
<sequence length="368" mass="40854">MAIKHKQMKIGNSATAERIAQVSQTLRWTLVALVIAAVAELLVWRTFSRVGVFIPKSEGSVLQTVYTVSVQIGTIMLNFAVVLALVSLTLSLSRFRVGGELSNGLRTGSLQQRRNFYLTIALVAALVVMVTSTILLGLVQNEFVTVTIRVALLTAFWALATDMWLREKNWQMRMFTALMLAGYTLQIVDKLLHDTVFPLMGVNWQETIYEPVLMAGELLVVINGMVGFLAFTRRAALERGAFRSMLEHPKSLIGAVALVGIFMSLTVLTIAESSIVPILGLYALGYGMHWNLALYVISLFFFLYTVFFCFGEWRRGAFYRATALGMVLLFAGGYTFQISDQYLFALVGVLLLARPELMESNDLVGGMN</sequence>
<accession>A0A8T7LZX8</accession>
<feature type="transmembrane region" description="Helical" evidence="1">
    <location>
        <begin position="116"/>
        <end position="137"/>
    </location>
</feature>
<feature type="transmembrane region" description="Helical" evidence="1">
    <location>
        <begin position="172"/>
        <end position="188"/>
    </location>
</feature>
<keyword evidence="1" id="KW-0472">Membrane</keyword>
<dbReference type="AlphaFoldDB" id="A0A8T7LZX8"/>
<evidence type="ECO:0000313" key="4">
    <source>
        <dbReference type="Proteomes" id="UP000521676"/>
    </source>
</evidence>
<keyword evidence="1" id="KW-0812">Transmembrane</keyword>
<dbReference type="Proteomes" id="UP000521676">
    <property type="component" value="Unassembled WGS sequence"/>
</dbReference>
<feature type="transmembrane region" description="Helical" evidence="1">
    <location>
        <begin position="252"/>
        <end position="280"/>
    </location>
</feature>
<dbReference type="EMBL" id="JACATZ010000001">
    <property type="protein sequence ID" value="NWJ45902.1"/>
    <property type="molecule type" value="Genomic_DNA"/>
</dbReference>
<evidence type="ECO:0000256" key="1">
    <source>
        <dbReference type="SAM" id="Phobius"/>
    </source>
</evidence>
<organism evidence="2 4">
    <name type="scientific">Candidatus Chlorohelix allophototropha</name>
    <dbReference type="NCBI Taxonomy" id="3003348"/>
    <lineage>
        <taxon>Bacteria</taxon>
        <taxon>Bacillati</taxon>
        <taxon>Chloroflexota</taxon>
        <taxon>Chloroflexia</taxon>
        <taxon>Candidatus Chloroheliales</taxon>
        <taxon>Candidatus Chloroheliaceae</taxon>
        <taxon>Candidatus Chlorohelix</taxon>
    </lineage>
</organism>
<proteinExistence type="predicted"/>
<gene>
    <name evidence="2" type="ORF">HXX08_08490</name>
    <name evidence="3" type="ORF">OZ401_001042</name>
</gene>
<reference evidence="2 4" key="1">
    <citation type="submission" date="2020-06" db="EMBL/GenBank/DDBJ databases">
        <title>Anoxygenic phototrophic Chloroflexota member uses a Type I reaction center.</title>
        <authorList>
            <person name="Tsuji J.M."/>
            <person name="Shaw N.A."/>
            <person name="Nagashima S."/>
            <person name="Venkiteswaran J."/>
            <person name="Schiff S.L."/>
            <person name="Hanada S."/>
            <person name="Tank M."/>
            <person name="Neufeld J.D."/>
        </authorList>
    </citation>
    <scope>NUCLEOTIDE SEQUENCE [LARGE SCALE GENOMIC DNA]</scope>
    <source>
        <strain evidence="2">L227-S17</strain>
    </source>
</reference>
<evidence type="ECO:0000313" key="2">
    <source>
        <dbReference type="EMBL" id="NWJ45902.1"/>
    </source>
</evidence>
<feature type="transmembrane region" description="Helical" evidence="1">
    <location>
        <begin position="317"/>
        <end position="336"/>
    </location>
</feature>
<evidence type="ECO:0000313" key="3">
    <source>
        <dbReference type="EMBL" id="WJW67763.1"/>
    </source>
</evidence>
<protein>
    <submittedName>
        <fullName evidence="2">Uncharacterized protein</fullName>
    </submittedName>
</protein>
<name>A0A8T7LZX8_9CHLR</name>
<feature type="transmembrane region" description="Helical" evidence="1">
    <location>
        <begin position="208"/>
        <end position="231"/>
    </location>
</feature>
<keyword evidence="5" id="KW-1185">Reference proteome</keyword>
<keyword evidence="1" id="KW-1133">Transmembrane helix</keyword>
<feature type="transmembrane region" description="Helical" evidence="1">
    <location>
        <begin position="292"/>
        <end position="310"/>
    </location>
</feature>
<dbReference type="EMBL" id="CP128399">
    <property type="protein sequence ID" value="WJW67763.1"/>
    <property type="molecule type" value="Genomic_DNA"/>
</dbReference>
<reference evidence="3" key="2">
    <citation type="journal article" date="2024" name="Nature">
        <title>Anoxygenic phototroph of the Chloroflexota uses a type I reaction centre.</title>
        <authorList>
            <person name="Tsuji J.M."/>
            <person name="Shaw N.A."/>
            <person name="Nagashima S."/>
            <person name="Venkiteswaran J.J."/>
            <person name="Schiff S.L."/>
            <person name="Watanabe T."/>
            <person name="Fukui M."/>
            <person name="Hanada S."/>
            <person name="Tank M."/>
            <person name="Neufeld J.D."/>
        </authorList>
    </citation>
    <scope>NUCLEOTIDE SEQUENCE</scope>
    <source>
        <strain evidence="3">L227-S17</strain>
    </source>
</reference>
<dbReference type="Proteomes" id="UP001431572">
    <property type="component" value="Chromosome 1"/>
</dbReference>
<feature type="transmembrane region" description="Helical" evidence="1">
    <location>
        <begin position="28"/>
        <end position="47"/>
    </location>
</feature>